<dbReference type="AlphaFoldDB" id="A0AAP9MVA6"/>
<protein>
    <recommendedName>
        <fullName evidence="4">TauD/TfdA-like domain-containing protein</fullName>
    </recommendedName>
</protein>
<dbReference type="GO" id="GO:0016706">
    <property type="term" value="F:2-oxoglutarate-dependent dioxygenase activity"/>
    <property type="evidence" value="ECO:0007669"/>
    <property type="project" value="UniProtKB-ARBA"/>
</dbReference>
<gene>
    <name evidence="2" type="ORF">A3L25_003140</name>
</gene>
<dbReference type="Proteomes" id="UP000076857">
    <property type="component" value="Chromosome"/>
</dbReference>
<reference evidence="2 3" key="1">
    <citation type="submission" date="2016-04" db="EMBL/GenBank/DDBJ databases">
        <authorList>
            <person name="Qiu J."/>
        </authorList>
    </citation>
    <scope>NUCLEOTIDE SEQUENCE [LARGE SCALE GENOMIC DNA]</scope>
    <source>
        <strain evidence="2 3">JQ581</strain>
    </source>
</reference>
<keyword evidence="1" id="KW-0560">Oxidoreductase</keyword>
<evidence type="ECO:0008006" key="4">
    <source>
        <dbReference type="Google" id="ProtNLM"/>
    </source>
</evidence>
<sequence>MPHPEAAYLDFRPDQSRAIALASQTIADLGGPEAKGAAFEARAFADQLEKGLDEKQRSLLQRFDEGNVSTLMFRQMRCADEPIPEHLPEICDLAQSPRCLYLASRNQLLLELARHRSFAFDIDNEGKQVRLVGNFKGGGRIPRPNEAPCLAVETSSHAGLYLGPHTEAPYNCSTIARNGHSPAPSALILTARWNPANEPTHVFPLREIIECLSSLDTLALTSRSFDFTRSDCFAKGKGNAGKEVSILQFEPNGGFSIRYNSYRFRLSDRACNAAARAFTTFQKKLDNAQPLAFVLQPDSALLINNSRALHGRDRVQDNRRLLIRQFGYSPLAEPLVLVEDPLLVRG</sequence>
<dbReference type="SUPFAM" id="SSF51197">
    <property type="entry name" value="Clavaminate synthase-like"/>
    <property type="match status" value="1"/>
</dbReference>
<name>A0AAP9MVA6_PSEPU</name>
<evidence type="ECO:0000313" key="3">
    <source>
        <dbReference type="Proteomes" id="UP000076857"/>
    </source>
</evidence>
<accession>A0AAP9MVA6</accession>
<evidence type="ECO:0000256" key="1">
    <source>
        <dbReference type="ARBA" id="ARBA00023002"/>
    </source>
</evidence>
<dbReference type="RefSeq" id="WP_063424874.1">
    <property type="nucleotide sequence ID" value="NZ_CP050951.1"/>
</dbReference>
<dbReference type="InterPro" id="IPR042098">
    <property type="entry name" value="TauD-like_sf"/>
</dbReference>
<dbReference type="Gene3D" id="3.60.130.10">
    <property type="entry name" value="Clavaminate synthase-like"/>
    <property type="match status" value="1"/>
</dbReference>
<dbReference type="EMBL" id="CP050951">
    <property type="protein sequence ID" value="QJQ08452.1"/>
    <property type="molecule type" value="Genomic_DNA"/>
</dbReference>
<proteinExistence type="predicted"/>
<organism evidence="2 3">
    <name type="scientific">Pseudomonas putida</name>
    <name type="common">Arthrobacter siderocapsulatus</name>
    <dbReference type="NCBI Taxonomy" id="303"/>
    <lineage>
        <taxon>Bacteria</taxon>
        <taxon>Pseudomonadati</taxon>
        <taxon>Pseudomonadota</taxon>
        <taxon>Gammaproteobacteria</taxon>
        <taxon>Pseudomonadales</taxon>
        <taxon>Pseudomonadaceae</taxon>
        <taxon>Pseudomonas</taxon>
    </lineage>
</organism>
<evidence type="ECO:0000313" key="2">
    <source>
        <dbReference type="EMBL" id="QJQ08452.1"/>
    </source>
</evidence>
<reference evidence="2 3" key="2">
    <citation type="submission" date="2020-04" db="EMBL/GenBank/DDBJ databases">
        <title>Complete genome sequence of Pseudomonas putida strain JQ581.</title>
        <authorList>
            <person name="Mu Y."/>
        </authorList>
    </citation>
    <scope>NUCLEOTIDE SEQUENCE [LARGE SCALE GENOMIC DNA]</scope>
    <source>
        <strain evidence="2 3">JQ581</strain>
    </source>
</reference>